<organism evidence="3 4">
    <name type="scientific">Prorocentrum cordatum</name>
    <dbReference type="NCBI Taxonomy" id="2364126"/>
    <lineage>
        <taxon>Eukaryota</taxon>
        <taxon>Sar</taxon>
        <taxon>Alveolata</taxon>
        <taxon>Dinophyceae</taxon>
        <taxon>Prorocentrales</taxon>
        <taxon>Prorocentraceae</taxon>
        <taxon>Prorocentrum</taxon>
    </lineage>
</organism>
<name>A0ABN9TW23_9DINO</name>
<dbReference type="InterPro" id="IPR036013">
    <property type="entry name" value="Band_7/SPFH_dom_sf"/>
</dbReference>
<protein>
    <recommendedName>
        <fullName evidence="2">SET domain-containing protein</fullName>
    </recommendedName>
</protein>
<dbReference type="InterPro" id="IPR046341">
    <property type="entry name" value="SET_dom_sf"/>
</dbReference>
<dbReference type="SUPFAM" id="SSF117892">
    <property type="entry name" value="Band 7/SPFH domain"/>
    <property type="match status" value="1"/>
</dbReference>
<dbReference type="Pfam" id="PF01145">
    <property type="entry name" value="Band_7"/>
    <property type="match status" value="1"/>
</dbReference>
<evidence type="ECO:0000256" key="1">
    <source>
        <dbReference type="SAM" id="MobiDB-lite"/>
    </source>
</evidence>
<comment type="caution">
    <text evidence="3">The sequence shown here is derived from an EMBL/GenBank/DDBJ whole genome shotgun (WGS) entry which is preliminary data.</text>
</comment>
<dbReference type="PROSITE" id="PS50280">
    <property type="entry name" value="SET"/>
    <property type="match status" value="1"/>
</dbReference>
<gene>
    <name evidence="3" type="ORF">PCOR1329_LOCUS42712</name>
</gene>
<reference evidence="3" key="1">
    <citation type="submission" date="2023-10" db="EMBL/GenBank/DDBJ databases">
        <authorList>
            <person name="Chen Y."/>
            <person name="Shah S."/>
            <person name="Dougan E. K."/>
            <person name="Thang M."/>
            <person name="Chan C."/>
        </authorList>
    </citation>
    <scope>NUCLEOTIDE SEQUENCE [LARGE SCALE GENOMIC DNA]</scope>
</reference>
<evidence type="ECO:0000313" key="4">
    <source>
        <dbReference type="Proteomes" id="UP001189429"/>
    </source>
</evidence>
<dbReference type="PANTHER" id="PTHR43327">
    <property type="entry name" value="STOMATIN-LIKE PROTEIN 2, MITOCHONDRIAL"/>
    <property type="match status" value="1"/>
</dbReference>
<dbReference type="SMART" id="SM00244">
    <property type="entry name" value="PHB"/>
    <property type="match status" value="1"/>
</dbReference>
<dbReference type="SUPFAM" id="SSF82199">
    <property type="entry name" value="SET domain"/>
    <property type="match status" value="1"/>
</dbReference>
<dbReference type="Pfam" id="PF00856">
    <property type="entry name" value="SET"/>
    <property type="match status" value="1"/>
</dbReference>
<dbReference type="Gene3D" id="3.30.479.30">
    <property type="entry name" value="Band 7 domain"/>
    <property type="match status" value="1"/>
</dbReference>
<dbReference type="SMART" id="SM00317">
    <property type="entry name" value="SET"/>
    <property type="match status" value="1"/>
</dbReference>
<keyword evidence="4" id="KW-1185">Reference proteome</keyword>
<dbReference type="EMBL" id="CAUYUJ010015134">
    <property type="protein sequence ID" value="CAK0850279.1"/>
    <property type="molecule type" value="Genomic_DNA"/>
</dbReference>
<dbReference type="Gene3D" id="2.170.270.10">
    <property type="entry name" value="SET domain"/>
    <property type="match status" value="1"/>
</dbReference>
<dbReference type="InterPro" id="IPR001107">
    <property type="entry name" value="Band_7"/>
</dbReference>
<dbReference type="InterPro" id="IPR001214">
    <property type="entry name" value="SET_dom"/>
</dbReference>
<sequence length="760" mass="82316">MALPLASLDARRDQYQPLLPAEGTRAARPRSRGRGREWRGLLGGRARGRGYDLLQGADASSDSEEAAPALSAAPRQMDMSAPSHRTGGKAALRMGSSTRKQKSDGGLAVENTTGCCWCNCCKCVRQDEYVAGENFGRFSHILKPGFNCLGIDACGCCVQLAKISRRVHQTTVTTQAVTKDHVSVAVKVAVQQAVRHDKIYEAFYQLDDISRQVEAFVADAVLTEVPSLTLEDLFLQMDSMGLKAQTSLRESMAPFGIQVLRVLILEAKPDSEVASSMNEIMIQRNVRSATITAAEAAAVRCIKAAEANAEAMRLRGEGAAQKREAIARGLSSCVLGGVDALDRSAGVVTELLLVTEYFDTLREICARGTAEAVFVNYERDRRKGEPEEGSRSLEDGLIAARTQYVHDLVRRASLRCDRIHIQEHLLSLVLRCATIVERRQRLRSAVDAVVRGLCPKRSPAQWPRAAAAVPAAASLGLRGSLQEKGLAVQEGEAADWVLQMCEVLCAPDGAAQATGQVRLRHWSHALGGACSIHRQVLEPGQVFAVREARGPPARAAAPPAGAPARGRFLRLADGPGGWVPADAAKEVPAGAAATLGGERSRAQLDRMAAEDPWAAMERQILSTFHVFCAPSTVHGWGVFAGKDFKRHEVVHEATGHLVRGQPEAIEDDVFDSGSIVGEAEASGFSILGQGFATLHNHQDDPNVGFFWERPERHDKRIVGTFYARRPISKGEELFISYGPDWLQSREGQFEAGFAPQSEEV</sequence>
<evidence type="ECO:0000259" key="2">
    <source>
        <dbReference type="PROSITE" id="PS50280"/>
    </source>
</evidence>
<proteinExistence type="predicted"/>
<dbReference type="Proteomes" id="UP001189429">
    <property type="component" value="Unassembled WGS sequence"/>
</dbReference>
<evidence type="ECO:0000313" key="3">
    <source>
        <dbReference type="EMBL" id="CAK0850279.1"/>
    </source>
</evidence>
<feature type="domain" description="SET" evidence="2">
    <location>
        <begin position="622"/>
        <end position="738"/>
    </location>
</feature>
<feature type="region of interest" description="Disordered" evidence="1">
    <location>
        <begin position="14"/>
        <end position="41"/>
    </location>
</feature>
<feature type="region of interest" description="Disordered" evidence="1">
    <location>
        <begin position="57"/>
        <end position="107"/>
    </location>
</feature>
<accession>A0ABN9TW23</accession>
<dbReference type="PANTHER" id="PTHR43327:SF10">
    <property type="entry name" value="STOMATIN-LIKE PROTEIN 2, MITOCHONDRIAL"/>
    <property type="match status" value="1"/>
</dbReference>
<dbReference type="InterPro" id="IPR050710">
    <property type="entry name" value="Band7/mec-2_domain"/>
</dbReference>